<gene>
    <name evidence="3" type="ORF">SAMN04489806_2524</name>
</gene>
<dbReference type="PROSITE" id="PS51257">
    <property type="entry name" value="PROKAR_LIPOPROTEIN"/>
    <property type="match status" value="1"/>
</dbReference>
<evidence type="ECO:0000256" key="2">
    <source>
        <dbReference type="SAM" id="SignalP"/>
    </source>
</evidence>
<name>A0A1H4PJ48_9MICO</name>
<reference evidence="3 4" key="1">
    <citation type="submission" date="2016-10" db="EMBL/GenBank/DDBJ databases">
        <authorList>
            <person name="de Groot N.N."/>
        </authorList>
    </citation>
    <scope>NUCLEOTIDE SEQUENCE [LARGE SCALE GENOMIC DNA]</scope>
    <source>
        <strain evidence="3 4">DSM 21799</strain>
    </source>
</reference>
<evidence type="ECO:0000256" key="1">
    <source>
        <dbReference type="SAM" id="MobiDB-lite"/>
    </source>
</evidence>
<feature type="compositionally biased region" description="Low complexity" evidence="1">
    <location>
        <begin position="29"/>
        <end position="43"/>
    </location>
</feature>
<feature type="region of interest" description="Disordered" evidence="1">
    <location>
        <begin position="29"/>
        <end position="58"/>
    </location>
</feature>
<feature type="signal peptide" evidence="2">
    <location>
        <begin position="1"/>
        <end position="26"/>
    </location>
</feature>
<protein>
    <submittedName>
        <fullName evidence="3">Uncharacterized protein</fullName>
    </submittedName>
</protein>
<dbReference type="RefSeq" id="WP_091184921.1">
    <property type="nucleotide sequence ID" value="NZ_FNRY01000001.1"/>
</dbReference>
<accession>A0A1H4PJ48</accession>
<evidence type="ECO:0000313" key="3">
    <source>
        <dbReference type="EMBL" id="SEC07427.1"/>
    </source>
</evidence>
<feature type="chain" id="PRO_5011547505" evidence="2">
    <location>
        <begin position="27"/>
        <end position="215"/>
    </location>
</feature>
<evidence type="ECO:0000313" key="4">
    <source>
        <dbReference type="Proteomes" id="UP000199183"/>
    </source>
</evidence>
<proteinExistence type="predicted"/>
<dbReference type="AlphaFoldDB" id="A0A1H4PJ48"/>
<dbReference type="EMBL" id="FNRY01000001">
    <property type="protein sequence ID" value="SEC07427.1"/>
    <property type="molecule type" value="Genomic_DNA"/>
</dbReference>
<keyword evidence="4" id="KW-1185">Reference proteome</keyword>
<organism evidence="3 4">
    <name type="scientific">Paramicrobacterium humi</name>
    <dbReference type="NCBI Taxonomy" id="640635"/>
    <lineage>
        <taxon>Bacteria</taxon>
        <taxon>Bacillati</taxon>
        <taxon>Actinomycetota</taxon>
        <taxon>Actinomycetes</taxon>
        <taxon>Micrococcales</taxon>
        <taxon>Microbacteriaceae</taxon>
        <taxon>Paramicrobacterium</taxon>
    </lineage>
</organism>
<sequence length="215" mass="21739">MARVRSHPAVALLVAGVLTLGLAACADATDPPRSPAPSASDTPPASPSPTPSETAADGVEGWTVTPDGIGPFQIGMRYVDALTAHDVTVAETCTGVASVDTGGSDVDMWLVATGQDPQGTVSEITVSVMADTAAEHAGTGPLTDTGIGLGSSVKELEAAYPDARELDDTQAPNRSMYYVQSDTGGGLIFTTASGADVIWSISVTTGETPVYEPCA</sequence>
<keyword evidence="2" id="KW-0732">Signal</keyword>
<dbReference type="OrthoDB" id="5073669at2"/>
<dbReference type="Proteomes" id="UP000199183">
    <property type="component" value="Unassembled WGS sequence"/>
</dbReference>